<reference evidence="9 10" key="1">
    <citation type="submission" date="2019-09" db="EMBL/GenBank/DDBJ databases">
        <title>Screening of Novel Bioactive Compounds from Soil-Associated.</title>
        <authorList>
            <person name="Gong X."/>
        </authorList>
    </citation>
    <scope>NUCLEOTIDE SEQUENCE [LARGE SCALE GENOMIC DNA]</scope>
    <source>
        <strain evidence="9 10">Gxj-6</strain>
    </source>
</reference>
<keyword evidence="4 7" id="KW-0812">Transmembrane</keyword>
<evidence type="ECO:0000313" key="9">
    <source>
        <dbReference type="EMBL" id="KAA9373796.1"/>
    </source>
</evidence>
<keyword evidence="6 7" id="KW-0472">Membrane</keyword>
<accession>A0A5J5JRU5</accession>
<comment type="subcellular location">
    <subcellularLocation>
        <location evidence="1 7">Cell membrane</location>
        <topology evidence="1 7">Multi-pass membrane protein</topology>
    </subcellularLocation>
</comment>
<feature type="transmembrane region" description="Helical" evidence="7">
    <location>
        <begin position="134"/>
        <end position="157"/>
    </location>
</feature>
<dbReference type="Pfam" id="PF19300">
    <property type="entry name" value="BPD_transp_1_N"/>
    <property type="match status" value="1"/>
</dbReference>
<protein>
    <submittedName>
        <fullName evidence="9">ABC transporter permease</fullName>
    </submittedName>
</protein>
<keyword evidence="2 7" id="KW-0813">Transport</keyword>
<dbReference type="InterPro" id="IPR000515">
    <property type="entry name" value="MetI-like"/>
</dbReference>
<comment type="similarity">
    <text evidence="7">Belongs to the binding-protein-dependent transport system permease family.</text>
</comment>
<gene>
    <name evidence="9" type="ORF">F5972_34110</name>
</gene>
<dbReference type="SUPFAM" id="SSF161098">
    <property type="entry name" value="MetI-like"/>
    <property type="match status" value="1"/>
</dbReference>
<evidence type="ECO:0000256" key="6">
    <source>
        <dbReference type="ARBA" id="ARBA00023136"/>
    </source>
</evidence>
<evidence type="ECO:0000256" key="2">
    <source>
        <dbReference type="ARBA" id="ARBA00022448"/>
    </source>
</evidence>
<evidence type="ECO:0000256" key="1">
    <source>
        <dbReference type="ARBA" id="ARBA00004651"/>
    </source>
</evidence>
<proteinExistence type="inferred from homology"/>
<feature type="transmembrane region" description="Helical" evidence="7">
    <location>
        <begin position="177"/>
        <end position="197"/>
    </location>
</feature>
<evidence type="ECO:0000256" key="3">
    <source>
        <dbReference type="ARBA" id="ARBA00022475"/>
    </source>
</evidence>
<dbReference type="Gene3D" id="1.10.3720.10">
    <property type="entry name" value="MetI-like"/>
    <property type="match status" value="1"/>
</dbReference>
<feature type="transmembrane region" description="Helical" evidence="7">
    <location>
        <begin position="103"/>
        <end position="122"/>
    </location>
</feature>
<feature type="domain" description="ABC transmembrane type-1" evidence="8">
    <location>
        <begin position="95"/>
        <end position="301"/>
    </location>
</feature>
<organism evidence="9 10">
    <name type="scientific">Microbispora cellulosiformans</name>
    <dbReference type="NCBI Taxonomy" id="2614688"/>
    <lineage>
        <taxon>Bacteria</taxon>
        <taxon>Bacillati</taxon>
        <taxon>Actinomycetota</taxon>
        <taxon>Actinomycetes</taxon>
        <taxon>Streptosporangiales</taxon>
        <taxon>Streptosporangiaceae</taxon>
        <taxon>Microbispora</taxon>
    </lineage>
</organism>
<keyword evidence="5 7" id="KW-1133">Transmembrane helix</keyword>
<dbReference type="InterPro" id="IPR045621">
    <property type="entry name" value="BPD_transp_1_N"/>
</dbReference>
<dbReference type="PANTHER" id="PTHR43163">
    <property type="entry name" value="DIPEPTIDE TRANSPORT SYSTEM PERMEASE PROTEIN DPPB-RELATED"/>
    <property type="match status" value="1"/>
</dbReference>
<evidence type="ECO:0000256" key="5">
    <source>
        <dbReference type="ARBA" id="ARBA00022989"/>
    </source>
</evidence>
<feature type="transmembrane region" description="Helical" evidence="7">
    <location>
        <begin position="240"/>
        <end position="262"/>
    </location>
</feature>
<dbReference type="InterPro" id="IPR035906">
    <property type="entry name" value="MetI-like_sf"/>
</dbReference>
<keyword evidence="3" id="KW-1003">Cell membrane</keyword>
<evidence type="ECO:0000256" key="4">
    <source>
        <dbReference type="ARBA" id="ARBA00022692"/>
    </source>
</evidence>
<dbReference type="Proteomes" id="UP000327011">
    <property type="component" value="Unassembled WGS sequence"/>
</dbReference>
<keyword evidence="10" id="KW-1185">Reference proteome</keyword>
<dbReference type="CDD" id="cd06261">
    <property type="entry name" value="TM_PBP2"/>
    <property type="match status" value="1"/>
</dbReference>
<dbReference type="GO" id="GO:0005886">
    <property type="term" value="C:plasma membrane"/>
    <property type="evidence" value="ECO:0007669"/>
    <property type="project" value="UniProtKB-SubCell"/>
</dbReference>
<dbReference type="RefSeq" id="WP_150939810.1">
    <property type="nucleotide sequence ID" value="NZ_VYTZ01000020.1"/>
</dbReference>
<dbReference type="EMBL" id="VYTZ01000020">
    <property type="protein sequence ID" value="KAA9373796.1"/>
    <property type="molecule type" value="Genomic_DNA"/>
</dbReference>
<comment type="caution">
    <text evidence="9">The sequence shown here is derived from an EMBL/GenBank/DDBJ whole genome shotgun (WGS) entry which is preliminary data.</text>
</comment>
<feature type="transmembrane region" description="Helical" evidence="7">
    <location>
        <begin position="282"/>
        <end position="304"/>
    </location>
</feature>
<evidence type="ECO:0000256" key="7">
    <source>
        <dbReference type="RuleBase" id="RU363032"/>
    </source>
</evidence>
<dbReference type="PROSITE" id="PS50928">
    <property type="entry name" value="ABC_TM1"/>
    <property type="match status" value="1"/>
</dbReference>
<dbReference type="PANTHER" id="PTHR43163:SF6">
    <property type="entry name" value="DIPEPTIDE TRANSPORT SYSTEM PERMEASE PROTEIN DPPB-RELATED"/>
    <property type="match status" value="1"/>
</dbReference>
<dbReference type="Pfam" id="PF00528">
    <property type="entry name" value="BPD_transp_1"/>
    <property type="match status" value="1"/>
</dbReference>
<evidence type="ECO:0000313" key="10">
    <source>
        <dbReference type="Proteomes" id="UP000327011"/>
    </source>
</evidence>
<sequence>MAAYLVRRAILLALSLTVSSVALFVLLRVLPGDPANALLDMGATARQAAAARHELGTDLPLSQQFGGWLRDLARLDLGRSLVSSQPVTSEIAGRLGVTVPLTVLAFLLAALIAVPTGFVIALRRGTWYGTLLAGVSQLGLAVPVFWVGMLLVTVFALRLRWLPAGGFPAEDWAAPAAALTSLLLPVVTIALVMAASLTRYVHSAALDVLDSDHLRTARALGAPLRAALWRHGLRGVAAPVVPILAIELASTFLGAVVVENVFALPGLGGMLVRAFAQHDYPVIQGVLTLSTATVLTIGFVADTAQRLIDPRLRRTAAGTSA</sequence>
<dbReference type="AlphaFoldDB" id="A0A5J5JRU5"/>
<evidence type="ECO:0000259" key="8">
    <source>
        <dbReference type="PROSITE" id="PS50928"/>
    </source>
</evidence>
<name>A0A5J5JRU5_9ACTN</name>
<dbReference type="GO" id="GO:0055085">
    <property type="term" value="P:transmembrane transport"/>
    <property type="evidence" value="ECO:0007669"/>
    <property type="project" value="InterPro"/>
</dbReference>